<dbReference type="KEGG" id="hale:G3A49_13435"/>
<dbReference type="GeneID" id="44084430"/>
<accession>A0A6C0UZ38</accession>
<name>A0A6C0UZ38_HALVO</name>
<dbReference type="EMBL" id="CP048738">
    <property type="protein sequence ID" value="QIB79079.1"/>
    <property type="molecule type" value="Genomic_DNA"/>
</dbReference>
<dbReference type="RefSeq" id="WP_163489352.1">
    <property type="nucleotide sequence ID" value="NZ_CP048738.1"/>
</dbReference>
<proteinExistence type="predicted"/>
<reference evidence="1 2" key="1">
    <citation type="submission" date="2020-02" db="EMBL/GenBank/DDBJ databases">
        <title>Whole genome sequence of Haloferax alexandrinus pws1.</title>
        <authorList>
            <person name="Verma D.K."/>
            <person name="Gopal K."/>
            <person name="Prasad E.S."/>
        </authorList>
    </citation>
    <scope>NUCLEOTIDE SEQUENCE [LARGE SCALE GENOMIC DNA]</scope>
    <source>
        <strain evidence="2">wsp1</strain>
    </source>
</reference>
<evidence type="ECO:0000313" key="1">
    <source>
        <dbReference type="EMBL" id="QIB79079.1"/>
    </source>
</evidence>
<evidence type="ECO:0000313" key="2">
    <source>
        <dbReference type="Proteomes" id="UP000465667"/>
    </source>
</evidence>
<dbReference type="AlphaFoldDB" id="A0A6C0UZ38"/>
<protein>
    <submittedName>
        <fullName evidence="1">Uncharacterized protein</fullName>
    </submittedName>
</protein>
<gene>
    <name evidence="1" type="ORF">G3A49_13435</name>
</gene>
<organism evidence="1 2">
    <name type="scientific">Haloferax volcanii</name>
    <name type="common">Halobacterium volcanii</name>
    <dbReference type="NCBI Taxonomy" id="2246"/>
    <lineage>
        <taxon>Archaea</taxon>
        <taxon>Methanobacteriati</taxon>
        <taxon>Methanobacteriota</taxon>
        <taxon>Stenosarchaea group</taxon>
        <taxon>Halobacteria</taxon>
        <taxon>Halobacteriales</taxon>
        <taxon>Haloferacaceae</taxon>
        <taxon>Haloferax</taxon>
    </lineage>
</organism>
<dbReference type="Proteomes" id="UP000465667">
    <property type="component" value="Chromosome"/>
</dbReference>
<sequence>MKPVKRRTALKAIGGTVGLMGVQPVNAENSGKQEFVGVTYNPVTNHPEDLAEGKINRVNNDKVRGKMKINGKTIPLNDKPMKKEFISEKIGPADSGNVGTFSLRKKGKDNRLIQGKHPLHVEMTSVSRGAISGIIGNDPSSKEAFILQPVSPGKSKKDIREEIKKSLLKHKIKDINTEVYND</sequence>